<evidence type="ECO:0000256" key="3">
    <source>
        <dbReference type="ARBA" id="ARBA00023163"/>
    </source>
</evidence>
<keyword evidence="2 5" id="KW-0238">DNA-binding</keyword>
<reference evidence="5 6" key="1">
    <citation type="submission" date="2018-06" db="EMBL/GenBank/DDBJ databases">
        <title>Genomic Encyclopedia of Archaeal and Bacterial Type Strains, Phase II (KMG-II): from individual species to whole genera.</title>
        <authorList>
            <person name="Goeker M."/>
        </authorList>
    </citation>
    <scope>NUCLEOTIDE SEQUENCE [LARGE SCALE GENOMIC DNA]</scope>
    <source>
        <strain evidence="5 6">DSM 21851</strain>
    </source>
</reference>
<proteinExistence type="predicted"/>
<dbReference type="Gene3D" id="2.60.120.10">
    <property type="entry name" value="Jelly Rolls"/>
    <property type="match status" value="1"/>
</dbReference>
<dbReference type="EMBL" id="QLMC01000010">
    <property type="protein sequence ID" value="RAJ91035.1"/>
    <property type="molecule type" value="Genomic_DNA"/>
</dbReference>
<comment type="caution">
    <text evidence="5">The sequence shown here is derived from an EMBL/GenBank/DDBJ whole genome shotgun (WGS) entry which is preliminary data.</text>
</comment>
<dbReference type="GO" id="GO:0003700">
    <property type="term" value="F:DNA-binding transcription factor activity"/>
    <property type="evidence" value="ECO:0007669"/>
    <property type="project" value="InterPro"/>
</dbReference>
<evidence type="ECO:0000313" key="5">
    <source>
        <dbReference type="EMBL" id="RAJ91035.1"/>
    </source>
</evidence>
<organism evidence="5 6">
    <name type="scientific">Larkinella arboricola</name>
    <dbReference type="NCBI Taxonomy" id="643671"/>
    <lineage>
        <taxon>Bacteria</taxon>
        <taxon>Pseudomonadati</taxon>
        <taxon>Bacteroidota</taxon>
        <taxon>Cytophagia</taxon>
        <taxon>Cytophagales</taxon>
        <taxon>Spirosomataceae</taxon>
        <taxon>Larkinella</taxon>
    </lineage>
</organism>
<keyword evidence="6" id="KW-1185">Reference proteome</keyword>
<evidence type="ECO:0000259" key="4">
    <source>
        <dbReference type="PROSITE" id="PS01124"/>
    </source>
</evidence>
<dbReference type="InterPro" id="IPR018060">
    <property type="entry name" value="HTH_AraC"/>
</dbReference>
<dbReference type="SUPFAM" id="SSF51215">
    <property type="entry name" value="Regulatory protein AraC"/>
    <property type="match status" value="1"/>
</dbReference>
<dbReference type="SUPFAM" id="SSF46689">
    <property type="entry name" value="Homeodomain-like"/>
    <property type="match status" value="1"/>
</dbReference>
<accession>A0A327WLS3</accession>
<dbReference type="InterPro" id="IPR020449">
    <property type="entry name" value="Tscrpt_reg_AraC-type_HTH"/>
</dbReference>
<dbReference type="InterPro" id="IPR014710">
    <property type="entry name" value="RmlC-like_jellyroll"/>
</dbReference>
<dbReference type="InterPro" id="IPR009057">
    <property type="entry name" value="Homeodomain-like_sf"/>
</dbReference>
<dbReference type="Pfam" id="PF12833">
    <property type="entry name" value="HTH_18"/>
    <property type="match status" value="1"/>
</dbReference>
<dbReference type="PANTHER" id="PTHR43280:SF32">
    <property type="entry name" value="TRANSCRIPTIONAL REGULATORY PROTEIN"/>
    <property type="match status" value="1"/>
</dbReference>
<dbReference type="Gene3D" id="1.10.10.60">
    <property type="entry name" value="Homeodomain-like"/>
    <property type="match status" value="1"/>
</dbReference>
<name>A0A327WLS3_LARAB</name>
<sequence>MIDQIKVKSKIDSGVLFKISRMKPVIKTTQPHGHKDYHEIIFLTAGAGGHWIDVNQYPVAANTLYFILPGQVHCWALTQVPQGFVLMFRTDFLVENRLDEAELIQLGHLLNGFSLTPQQAEEINALLNSMEAEYNTAVANKEKIIGAYLQIILLKLQHIASQLPDALSRVDSPLVQAFGQALEKGYTTKRQVQQYADLLSVSPKYLNDLCKKATGQTASQLIEQRVVLEAKKQLIHTTKNVSEIAFELNFQDPSHFSKFFSRCSGMTPTQYRERIR</sequence>
<dbReference type="GO" id="GO:0043565">
    <property type="term" value="F:sequence-specific DNA binding"/>
    <property type="evidence" value="ECO:0007669"/>
    <property type="project" value="InterPro"/>
</dbReference>
<dbReference type="AlphaFoldDB" id="A0A327WLS3"/>
<protein>
    <submittedName>
        <fullName evidence="5">AraC-like DNA-binding protein</fullName>
    </submittedName>
</protein>
<dbReference type="InterPro" id="IPR037923">
    <property type="entry name" value="HTH-like"/>
</dbReference>
<dbReference type="SMART" id="SM00342">
    <property type="entry name" value="HTH_ARAC"/>
    <property type="match status" value="1"/>
</dbReference>
<dbReference type="PANTHER" id="PTHR43280">
    <property type="entry name" value="ARAC-FAMILY TRANSCRIPTIONAL REGULATOR"/>
    <property type="match status" value="1"/>
</dbReference>
<dbReference type="PRINTS" id="PR00032">
    <property type="entry name" value="HTHARAC"/>
</dbReference>
<dbReference type="OrthoDB" id="9793451at2"/>
<dbReference type="InterPro" id="IPR003313">
    <property type="entry name" value="AraC-bd"/>
</dbReference>
<evidence type="ECO:0000256" key="1">
    <source>
        <dbReference type="ARBA" id="ARBA00023015"/>
    </source>
</evidence>
<keyword evidence="1" id="KW-0805">Transcription regulation</keyword>
<evidence type="ECO:0000256" key="2">
    <source>
        <dbReference type="ARBA" id="ARBA00023125"/>
    </source>
</evidence>
<dbReference type="Pfam" id="PF02311">
    <property type="entry name" value="AraC_binding"/>
    <property type="match status" value="1"/>
</dbReference>
<gene>
    <name evidence="5" type="ORF">LX87_05376</name>
</gene>
<dbReference type="Proteomes" id="UP000248790">
    <property type="component" value="Unassembled WGS sequence"/>
</dbReference>
<keyword evidence="3" id="KW-0804">Transcription</keyword>
<evidence type="ECO:0000313" key="6">
    <source>
        <dbReference type="Proteomes" id="UP000248790"/>
    </source>
</evidence>
<dbReference type="PROSITE" id="PS01124">
    <property type="entry name" value="HTH_ARAC_FAMILY_2"/>
    <property type="match status" value="1"/>
</dbReference>
<feature type="domain" description="HTH araC/xylS-type" evidence="4">
    <location>
        <begin position="176"/>
        <end position="274"/>
    </location>
</feature>